<evidence type="ECO:0000313" key="3">
    <source>
        <dbReference type="Proteomes" id="UP000824249"/>
    </source>
</evidence>
<organism evidence="2 3">
    <name type="scientific">Candidatus Borkfalkia faecigallinarum</name>
    <dbReference type="NCBI Taxonomy" id="2838509"/>
    <lineage>
        <taxon>Bacteria</taxon>
        <taxon>Bacillati</taxon>
        <taxon>Bacillota</taxon>
        <taxon>Clostridia</taxon>
        <taxon>Christensenellales</taxon>
        <taxon>Christensenellaceae</taxon>
        <taxon>Candidatus Borkfalkia</taxon>
    </lineage>
</organism>
<dbReference type="AlphaFoldDB" id="A0A9D1VUM4"/>
<keyword evidence="1" id="KW-0472">Membrane</keyword>
<keyword evidence="1" id="KW-0812">Transmembrane</keyword>
<feature type="transmembrane region" description="Helical" evidence="1">
    <location>
        <begin position="46"/>
        <end position="67"/>
    </location>
</feature>
<protein>
    <submittedName>
        <fullName evidence="2">Uncharacterized protein</fullName>
    </submittedName>
</protein>
<feature type="transmembrane region" description="Helical" evidence="1">
    <location>
        <begin position="12"/>
        <end position="34"/>
    </location>
</feature>
<name>A0A9D1VUM4_9FIRM</name>
<proteinExistence type="predicted"/>
<dbReference type="Proteomes" id="UP000824249">
    <property type="component" value="Unassembled WGS sequence"/>
</dbReference>
<reference evidence="2" key="2">
    <citation type="submission" date="2021-04" db="EMBL/GenBank/DDBJ databases">
        <authorList>
            <person name="Gilroy R."/>
        </authorList>
    </citation>
    <scope>NUCLEOTIDE SEQUENCE</scope>
    <source>
        <strain evidence="2">26628</strain>
    </source>
</reference>
<dbReference type="EMBL" id="DXFD01000062">
    <property type="protein sequence ID" value="HIX46888.1"/>
    <property type="molecule type" value="Genomic_DNA"/>
</dbReference>
<evidence type="ECO:0000256" key="1">
    <source>
        <dbReference type="SAM" id="Phobius"/>
    </source>
</evidence>
<comment type="caution">
    <text evidence="2">The sequence shown here is derived from an EMBL/GenBank/DDBJ whole genome shotgun (WGS) entry which is preliminary data.</text>
</comment>
<keyword evidence="1" id="KW-1133">Transmembrane helix</keyword>
<reference evidence="2" key="1">
    <citation type="journal article" date="2021" name="PeerJ">
        <title>Extensive microbial diversity within the chicken gut microbiome revealed by metagenomics and culture.</title>
        <authorList>
            <person name="Gilroy R."/>
            <person name="Ravi A."/>
            <person name="Getino M."/>
            <person name="Pursley I."/>
            <person name="Horton D.L."/>
            <person name="Alikhan N.F."/>
            <person name="Baker D."/>
            <person name="Gharbi K."/>
            <person name="Hall N."/>
            <person name="Watson M."/>
            <person name="Adriaenssens E.M."/>
            <person name="Foster-Nyarko E."/>
            <person name="Jarju S."/>
            <person name="Secka A."/>
            <person name="Antonio M."/>
            <person name="Oren A."/>
            <person name="Chaudhuri R.R."/>
            <person name="La Ragione R."/>
            <person name="Hildebrand F."/>
            <person name="Pallen M.J."/>
        </authorList>
    </citation>
    <scope>NUCLEOTIDE SEQUENCE</scope>
    <source>
        <strain evidence="2">26628</strain>
    </source>
</reference>
<gene>
    <name evidence="2" type="ORF">H9737_04260</name>
</gene>
<sequence>MAKSGKGYLNLGLVWIINVILAIIPVTSWLLGGITRIMRGHWIMGILQLLLIGEVVFWIVDMVTVILSGDLRVFA</sequence>
<accession>A0A9D1VUM4</accession>
<evidence type="ECO:0000313" key="2">
    <source>
        <dbReference type="EMBL" id="HIX46888.1"/>
    </source>
</evidence>